<dbReference type="InterPro" id="IPR036736">
    <property type="entry name" value="ACP-like_sf"/>
</dbReference>
<gene>
    <name evidence="2" type="ORF">Thini_4394</name>
</gene>
<organism evidence="2 3">
    <name type="scientific">Thiothrix nivea (strain ATCC 35100 / DSM 5205 / JP2)</name>
    <dbReference type="NCBI Taxonomy" id="870187"/>
    <lineage>
        <taxon>Bacteria</taxon>
        <taxon>Pseudomonadati</taxon>
        <taxon>Pseudomonadota</taxon>
        <taxon>Gammaproteobacteria</taxon>
        <taxon>Thiotrichales</taxon>
        <taxon>Thiotrichaceae</taxon>
        <taxon>Thiothrix</taxon>
    </lineage>
</organism>
<dbReference type="InterPro" id="IPR009081">
    <property type="entry name" value="PP-bd_ACP"/>
</dbReference>
<dbReference type="AlphaFoldDB" id="A0A656HL80"/>
<evidence type="ECO:0000313" key="3">
    <source>
        <dbReference type="Proteomes" id="UP000005317"/>
    </source>
</evidence>
<accession>A0A656HL80</accession>
<dbReference type="Gene3D" id="1.10.1200.10">
    <property type="entry name" value="ACP-like"/>
    <property type="match status" value="1"/>
</dbReference>
<dbReference type="SUPFAM" id="SSF47336">
    <property type="entry name" value="ACP-like"/>
    <property type="match status" value="1"/>
</dbReference>
<keyword evidence="3" id="KW-1185">Reference proteome</keyword>
<dbReference type="RefSeq" id="WP_002710738.1">
    <property type="nucleotide sequence ID" value="NZ_JH651384.1"/>
</dbReference>
<evidence type="ECO:0000313" key="2">
    <source>
        <dbReference type="EMBL" id="EIJ36874.1"/>
    </source>
</evidence>
<feature type="domain" description="Carrier" evidence="1">
    <location>
        <begin position="2"/>
        <end position="82"/>
    </location>
</feature>
<dbReference type="OrthoDB" id="9803943at2"/>
<name>A0A656HL80_THINJ</name>
<protein>
    <recommendedName>
        <fullName evidence="1">Carrier domain-containing protein</fullName>
    </recommendedName>
</protein>
<dbReference type="Proteomes" id="UP000005317">
    <property type="component" value="Unassembled WGS sequence"/>
</dbReference>
<dbReference type="PROSITE" id="PS50075">
    <property type="entry name" value="CARRIER"/>
    <property type="match status" value="1"/>
</dbReference>
<proteinExistence type="predicted"/>
<dbReference type="EMBL" id="JH651384">
    <property type="protein sequence ID" value="EIJ36874.1"/>
    <property type="molecule type" value="Genomic_DNA"/>
</dbReference>
<reference evidence="3" key="1">
    <citation type="journal article" date="2011" name="Stand. Genomic Sci.">
        <title>Genome sequence of the filamentous, gliding Thiothrix nivea neotype strain (JP2(T)).</title>
        <authorList>
            <person name="Lapidus A."/>
            <person name="Nolan M."/>
            <person name="Lucas S."/>
            <person name="Glavina Del Rio T."/>
            <person name="Tice H."/>
            <person name="Cheng J.F."/>
            <person name="Tapia R."/>
            <person name="Han C."/>
            <person name="Goodwin L."/>
            <person name="Pitluck S."/>
            <person name="Liolios K."/>
            <person name="Pagani I."/>
            <person name="Ivanova N."/>
            <person name="Huntemann M."/>
            <person name="Mavromatis K."/>
            <person name="Mikhailova N."/>
            <person name="Pati A."/>
            <person name="Chen A."/>
            <person name="Palaniappan K."/>
            <person name="Land M."/>
            <person name="Brambilla E.M."/>
            <person name="Rohde M."/>
            <person name="Abt B."/>
            <person name="Verbarg S."/>
            <person name="Goker M."/>
            <person name="Bristow J."/>
            <person name="Eisen J.A."/>
            <person name="Markowitz V."/>
            <person name="Hugenholtz P."/>
            <person name="Kyrpides N.C."/>
            <person name="Klenk H.P."/>
            <person name="Woyke T."/>
        </authorList>
    </citation>
    <scope>NUCLEOTIDE SEQUENCE [LARGE SCALE GENOMIC DNA]</scope>
    <source>
        <strain evidence="3">ATCC 35100 / DSM 5205 / JP2</strain>
    </source>
</reference>
<evidence type="ECO:0000259" key="1">
    <source>
        <dbReference type="PROSITE" id="PS50075"/>
    </source>
</evidence>
<sequence length="87" mass="9472">MNEITERLKHIIANELDVNVSEDSIQEDDSLLEGGVGLDSVAVMEFISIIEEKFAFEFSDDELGMEPFQSLNTLSAFVAGKMSAAAA</sequence>
<dbReference type="Pfam" id="PF00550">
    <property type="entry name" value="PP-binding"/>
    <property type="match status" value="1"/>
</dbReference>